<dbReference type="SUPFAM" id="SSF56281">
    <property type="entry name" value="Metallo-hydrolase/oxidoreductase"/>
    <property type="match status" value="1"/>
</dbReference>
<gene>
    <name evidence="4" type="ORF">QWY29_03030</name>
</gene>
<feature type="domain" description="Rhodanese" evidence="3">
    <location>
        <begin position="391"/>
        <end position="477"/>
    </location>
</feature>
<evidence type="ECO:0000313" key="5">
    <source>
        <dbReference type="Proteomes" id="UP001168537"/>
    </source>
</evidence>
<feature type="region of interest" description="Disordered" evidence="2">
    <location>
        <begin position="1"/>
        <end position="23"/>
    </location>
</feature>
<evidence type="ECO:0000259" key="3">
    <source>
        <dbReference type="PROSITE" id="PS50206"/>
    </source>
</evidence>
<evidence type="ECO:0000256" key="1">
    <source>
        <dbReference type="ARBA" id="ARBA00022723"/>
    </source>
</evidence>
<dbReference type="RefSeq" id="WP_300959180.1">
    <property type="nucleotide sequence ID" value="NZ_JAUHJR010000001.1"/>
</dbReference>
<dbReference type="EMBL" id="JAUHJR010000001">
    <property type="protein sequence ID" value="MDN4160316.1"/>
    <property type="molecule type" value="Genomic_DNA"/>
</dbReference>
<feature type="domain" description="Rhodanese" evidence="3">
    <location>
        <begin position="288"/>
        <end position="379"/>
    </location>
</feature>
<comment type="caution">
    <text evidence="4">The sequence shown here is derived from an EMBL/GenBank/DDBJ whole genome shotgun (WGS) entry which is preliminary data.</text>
</comment>
<dbReference type="InterPro" id="IPR001763">
    <property type="entry name" value="Rhodanese-like_dom"/>
</dbReference>
<proteinExistence type="predicted"/>
<dbReference type="Gene3D" id="3.40.250.10">
    <property type="entry name" value="Rhodanese-like domain"/>
    <property type="match status" value="2"/>
</dbReference>
<dbReference type="InterPro" id="IPR044528">
    <property type="entry name" value="POD-like_MBL-fold"/>
</dbReference>
<dbReference type="PANTHER" id="PTHR43084:SF1">
    <property type="entry name" value="PERSULFIDE DIOXYGENASE ETHE1, MITOCHONDRIAL"/>
    <property type="match status" value="1"/>
</dbReference>
<keyword evidence="1" id="KW-0479">Metal-binding</keyword>
<dbReference type="CDD" id="cd07724">
    <property type="entry name" value="POD-like_MBL-fold"/>
    <property type="match status" value="1"/>
</dbReference>
<dbReference type="Pfam" id="PF00581">
    <property type="entry name" value="Rhodanese"/>
    <property type="match status" value="2"/>
</dbReference>
<dbReference type="SUPFAM" id="SSF52821">
    <property type="entry name" value="Rhodanese/Cell cycle control phosphatase"/>
    <property type="match status" value="2"/>
</dbReference>
<name>A0ABT8EQN7_9ACTN</name>
<dbReference type="Gene3D" id="3.60.15.10">
    <property type="entry name" value="Ribonuclease Z/Hydroxyacylglutathione hydrolase-like"/>
    <property type="match status" value="1"/>
</dbReference>
<evidence type="ECO:0000313" key="4">
    <source>
        <dbReference type="EMBL" id="MDN4160316.1"/>
    </source>
</evidence>
<sequence>MTHQRNDTPDPATSEAEQHPAGRTITVRVIETHSLGDRTYVVHDGDVAFVVDPQRDIDRVQQVLQDDGVRLTHVLETHVHNDYVTGGLALADATGAAYLVNGEDDVSFDRTPVRDGEVVEVGTRMRVRAIATPGHTFTHLSYALSTVTDGREEPYAVFTGGSLLYGATGRPDLLGEEHTDALVRHQHASAHRLAAELPDDAEVYPTHGFGSFCSATQSDATSSTIGQEKRSNPVLTQDEETYVRELLDGLGAWPAYYVHMGPANAAGPAAPDLSPVQEADATELRRRIEAGEWVVDLRNRTAFAAGHAPGTVNFGLDGAFATYLGWLIEWGTPVTLLGETEEDVATAQRELVRIGIDRPAAQATGGPERWTTDGVAGFPTATFADLAQVRHHREVVVLDVRRADEHAKAAIDGAVNIPVHELPRRVAEVPAGEVWVHCAGGYRASIAASFVAAAGRTPVAVDDTFDNAEEVGLHLVSPGDGSQD</sequence>
<protein>
    <submittedName>
        <fullName evidence="4">Rhodanese-like domain-containing protein</fullName>
    </submittedName>
</protein>
<evidence type="ECO:0000256" key="2">
    <source>
        <dbReference type="SAM" id="MobiDB-lite"/>
    </source>
</evidence>
<keyword evidence="5" id="KW-1185">Reference proteome</keyword>
<dbReference type="InterPro" id="IPR036873">
    <property type="entry name" value="Rhodanese-like_dom_sf"/>
</dbReference>
<dbReference type="PROSITE" id="PS50206">
    <property type="entry name" value="RHODANESE_3"/>
    <property type="match status" value="2"/>
</dbReference>
<dbReference type="CDD" id="cd00158">
    <property type="entry name" value="RHOD"/>
    <property type="match status" value="1"/>
</dbReference>
<dbReference type="PANTHER" id="PTHR43084">
    <property type="entry name" value="PERSULFIDE DIOXYGENASE ETHE1"/>
    <property type="match status" value="1"/>
</dbReference>
<reference evidence="4" key="1">
    <citation type="submission" date="2023-06" db="EMBL/GenBank/DDBJ databases">
        <title>Draft genome sequence of Nocardioides sp. SOB72.</title>
        <authorList>
            <person name="Zhang G."/>
        </authorList>
    </citation>
    <scope>NUCLEOTIDE SEQUENCE</scope>
    <source>
        <strain evidence="4">SOB72</strain>
    </source>
</reference>
<dbReference type="Proteomes" id="UP001168537">
    <property type="component" value="Unassembled WGS sequence"/>
</dbReference>
<accession>A0ABT8EQN7</accession>
<dbReference type="SMART" id="SM00450">
    <property type="entry name" value="RHOD"/>
    <property type="match status" value="2"/>
</dbReference>
<dbReference type="InterPro" id="IPR051682">
    <property type="entry name" value="Mito_Persulfide_Diox"/>
</dbReference>
<dbReference type="InterPro" id="IPR036866">
    <property type="entry name" value="RibonucZ/Hydroxyglut_hydro"/>
</dbReference>
<organism evidence="4 5">
    <name type="scientific">Nocardioides abyssi</name>
    <dbReference type="NCBI Taxonomy" id="3058370"/>
    <lineage>
        <taxon>Bacteria</taxon>
        <taxon>Bacillati</taxon>
        <taxon>Actinomycetota</taxon>
        <taxon>Actinomycetes</taxon>
        <taxon>Propionibacteriales</taxon>
        <taxon>Nocardioidaceae</taxon>
        <taxon>Nocardioides</taxon>
    </lineage>
</organism>
<dbReference type="SMART" id="SM00849">
    <property type="entry name" value="Lactamase_B"/>
    <property type="match status" value="1"/>
</dbReference>
<dbReference type="InterPro" id="IPR001279">
    <property type="entry name" value="Metallo-B-lactamas"/>
</dbReference>